<dbReference type="EMBL" id="RIBS01000001">
    <property type="protein sequence ID" value="RNF86136.1"/>
    <property type="molecule type" value="Genomic_DNA"/>
</dbReference>
<dbReference type="Pfam" id="PF04328">
    <property type="entry name" value="Sel_put"/>
    <property type="match status" value="1"/>
</dbReference>
<reference evidence="1 2" key="1">
    <citation type="submission" date="2018-11" db="EMBL/GenBank/DDBJ databases">
        <title>Lysobacter cryohumiis sp. nov., isolated from soil in the Tianshan Mountains, Xinjiang, China.</title>
        <authorList>
            <person name="Luo Y."/>
            <person name="Sheng H."/>
        </authorList>
    </citation>
    <scope>NUCLEOTIDE SEQUENCE [LARGE SCALE GENOMIC DNA]</scope>
    <source>
        <strain evidence="1 2">ZS60</strain>
    </source>
</reference>
<dbReference type="Proteomes" id="UP000267049">
    <property type="component" value="Unassembled WGS sequence"/>
</dbReference>
<organism evidence="1 2">
    <name type="scientific">Montanilutibacter psychrotolerans</name>
    <dbReference type="NCBI Taxonomy" id="1327343"/>
    <lineage>
        <taxon>Bacteria</taxon>
        <taxon>Pseudomonadati</taxon>
        <taxon>Pseudomonadota</taxon>
        <taxon>Gammaproteobacteria</taxon>
        <taxon>Lysobacterales</taxon>
        <taxon>Lysobacteraceae</taxon>
        <taxon>Montanilutibacter</taxon>
    </lineage>
</organism>
<keyword evidence="2" id="KW-1185">Reference proteome</keyword>
<comment type="caution">
    <text evidence="1">The sequence shown here is derived from an EMBL/GenBank/DDBJ whole genome shotgun (WGS) entry which is preliminary data.</text>
</comment>
<name>A0A3M8T322_9GAMM</name>
<proteinExistence type="predicted"/>
<evidence type="ECO:0000313" key="1">
    <source>
        <dbReference type="EMBL" id="RNF86136.1"/>
    </source>
</evidence>
<dbReference type="PANTHER" id="PTHR38453:SF1">
    <property type="entry name" value="CYTOPLASMIC PROTEIN"/>
    <property type="match status" value="1"/>
</dbReference>
<sequence length="96" mass="10716">MSHSNRSPAEHAAAGRTTGPSAHAIAVLLVAGVARALRSCWRAAAQTARLAIGIPDYDVYVDHLRRHHRGREPMDRDTFFRERMQSRYARGSSRCC</sequence>
<protein>
    <submittedName>
        <fullName evidence="1">YbdD/YjiX family protein</fullName>
    </submittedName>
</protein>
<accession>A0A3M8T322</accession>
<evidence type="ECO:0000313" key="2">
    <source>
        <dbReference type="Proteomes" id="UP000267049"/>
    </source>
</evidence>
<dbReference type="OrthoDB" id="9814284at2"/>
<dbReference type="AlphaFoldDB" id="A0A3M8T322"/>
<dbReference type="PANTHER" id="PTHR38453">
    <property type="entry name" value="CYTOPLASMIC PROTEIN-RELATED"/>
    <property type="match status" value="1"/>
</dbReference>
<dbReference type="InterPro" id="IPR007423">
    <property type="entry name" value="Sel_put"/>
</dbReference>
<gene>
    <name evidence="1" type="ORF">EER27_01500</name>
</gene>